<protein>
    <submittedName>
        <fullName evidence="1">Uncharacterized protein</fullName>
    </submittedName>
</protein>
<evidence type="ECO:0000313" key="1">
    <source>
        <dbReference type="EMBL" id="RAH85886.1"/>
    </source>
</evidence>
<keyword evidence="2" id="KW-1185">Reference proteome</keyword>
<dbReference type="EMBL" id="KZ824774">
    <property type="protein sequence ID" value="RAH85886.1"/>
    <property type="molecule type" value="Genomic_DNA"/>
</dbReference>
<proteinExistence type="predicted"/>
<dbReference type="RefSeq" id="XP_025531780.1">
    <property type="nucleotide sequence ID" value="XM_025668743.1"/>
</dbReference>
<gene>
    <name evidence="1" type="ORF">BO86DRAFT_331350</name>
</gene>
<dbReference type="Proteomes" id="UP000249497">
    <property type="component" value="Unassembled WGS sequence"/>
</dbReference>
<evidence type="ECO:0000313" key="2">
    <source>
        <dbReference type="Proteomes" id="UP000249497"/>
    </source>
</evidence>
<dbReference type="GeneID" id="37172435"/>
<sequence>MPSIPLALLKRLTVGSVFRESALSRVLCILSRGQCPPRRTFLSFSPLLILGPLKALDQADKFHLSFLGVAYLRFPVCTRSRISDLHKIMFCIYFK</sequence>
<accession>A0A8T8XCA4</accession>
<name>A0A8T8XCA4_ASPJA</name>
<organism evidence="1 2">
    <name type="scientific">Aspergillus japonicus CBS 114.51</name>
    <dbReference type="NCBI Taxonomy" id="1448312"/>
    <lineage>
        <taxon>Eukaryota</taxon>
        <taxon>Fungi</taxon>
        <taxon>Dikarya</taxon>
        <taxon>Ascomycota</taxon>
        <taxon>Pezizomycotina</taxon>
        <taxon>Eurotiomycetes</taxon>
        <taxon>Eurotiomycetidae</taxon>
        <taxon>Eurotiales</taxon>
        <taxon>Aspergillaceae</taxon>
        <taxon>Aspergillus</taxon>
        <taxon>Aspergillus subgen. Circumdati</taxon>
    </lineage>
</organism>
<dbReference type="AlphaFoldDB" id="A0A8T8XCA4"/>
<reference evidence="1 2" key="1">
    <citation type="submission" date="2018-02" db="EMBL/GenBank/DDBJ databases">
        <title>The genomes of Aspergillus section Nigri reveals drivers in fungal speciation.</title>
        <authorList>
            <consortium name="DOE Joint Genome Institute"/>
            <person name="Vesth T.C."/>
            <person name="Nybo J."/>
            <person name="Theobald S."/>
            <person name="Brandl J."/>
            <person name="Frisvad J.C."/>
            <person name="Nielsen K.F."/>
            <person name="Lyhne E.K."/>
            <person name="Kogle M.E."/>
            <person name="Kuo A."/>
            <person name="Riley R."/>
            <person name="Clum A."/>
            <person name="Nolan M."/>
            <person name="Lipzen A."/>
            <person name="Salamov A."/>
            <person name="Henrissat B."/>
            <person name="Wiebenga A."/>
            <person name="De vries R.P."/>
            <person name="Grigoriev I.V."/>
            <person name="Mortensen U.H."/>
            <person name="Andersen M.R."/>
            <person name="Baker S.E."/>
        </authorList>
    </citation>
    <scope>NUCLEOTIDE SEQUENCE [LARGE SCALE GENOMIC DNA]</scope>
    <source>
        <strain evidence="1 2">CBS 114.51</strain>
    </source>
</reference>